<name>A0A4R5C8K2_9ACTN</name>
<accession>A0A4R5C8K2</accession>
<dbReference type="AlphaFoldDB" id="A0A4R5C8K2"/>
<reference evidence="1 2" key="1">
    <citation type="submission" date="2019-03" db="EMBL/GenBank/DDBJ databases">
        <title>Draft genome sequences of novel Actinobacteria.</title>
        <authorList>
            <person name="Sahin N."/>
            <person name="Ay H."/>
            <person name="Saygin H."/>
        </authorList>
    </citation>
    <scope>NUCLEOTIDE SEQUENCE [LARGE SCALE GENOMIC DNA]</scope>
    <source>
        <strain evidence="1 2">H3C3</strain>
    </source>
</reference>
<dbReference type="Proteomes" id="UP000294513">
    <property type="component" value="Unassembled WGS sequence"/>
</dbReference>
<evidence type="ECO:0000313" key="2">
    <source>
        <dbReference type="Proteomes" id="UP000294513"/>
    </source>
</evidence>
<proteinExistence type="predicted"/>
<protein>
    <submittedName>
        <fullName evidence="1">Uncharacterized protein</fullName>
    </submittedName>
</protein>
<comment type="caution">
    <text evidence="1">The sequence shown here is derived from an EMBL/GenBank/DDBJ whole genome shotgun (WGS) entry which is preliminary data.</text>
</comment>
<evidence type="ECO:0000313" key="1">
    <source>
        <dbReference type="EMBL" id="TDD93322.1"/>
    </source>
</evidence>
<organism evidence="1 2">
    <name type="scientific">Actinomadura rubrisoli</name>
    <dbReference type="NCBI Taxonomy" id="2530368"/>
    <lineage>
        <taxon>Bacteria</taxon>
        <taxon>Bacillati</taxon>
        <taxon>Actinomycetota</taxon>
        <taxon>Actinomycetes</taxon>
        <taxon>Streptosporangiales</taxon>
        <taxon>Thermomonosporaceae</taxon>
        <taxon>Actinomadura</taxon>
    </lineage>
</organism>
<dbReference type="EMBL" id="SMKU01000034">
    <property type="protein sequence ID" value="TDD93322.1"/>
    <property type="molecule type" value="Genomic_DNA"/>
</dbReference>
<gene>
    <name evidence="1" type="ORF">E1298_10065</name>
</gene>
<sequence length="160" mass="16877">MIYMGLAGRASVLVSLASDLCADPQALGGAVLDNGASLYLDAHPGFLRASLLLPSMEFDLDTAMVLGEGNVQEFLQSAYTTETVELHIFHPTESSKLHFACAAPGVRAVLDAGFDLIARPAPADLRATFAAVNGTLNPSALVPLRVIGRPARVIEFEVEV</sequence>
<keyword evidence="2" id="KW-1185">Reference proteome</keyword>
<dbReference type="RefSeq" id="WP_131891572.1">
    <property type="nucleotide sequence ID" value="NZ_SMKU01000034.1"/>
</dbReference>
<dbReference type="OrthoDB" id="4329024at2"/>